<dbReference type="PANTHER" id="PTHR30614:SF0">
    <property type="entry name" value="L-CYSTINE TRANSPORT SYSTEM PERMEASE PROTEIN TCYL"/>
    <property type="match status" value="1"/>
</dbReference>
<accession>A0ABU9DTN9</accession>
<evidence type="ECO:0000256" key="7">
    <source>
        <dbReference type="ARBA" id="ARBA00023136"/>
    </source>
</evidence>
<reference evidence="10 11" key="1">
    <citation type="submission" date="2024-04" db="EMBL/GenBank/DDBJ databases">
        <title>draft genome sequnece of Paenibacillus filicis.</title>
        <authorList>
            <person name="Kim D.-U."/>
        </authorList>
    </citation>
    <scope>NUCLEOTIDE SEQUENCE [LARGE SCALE GENOMIC DNA]</scope>
    <source>
        <strain evidence="10 11">KACC14197</strain>
    </source>
</reference>
<keyword evidence="7 8" id="KW-0472">Membrane</keyword>
<comment type="caution">
    <text evidence="10">The sequence shown here is derived from an EMBL/GenBank/DDBJ whole genome shotgun (WGS) entry which is preliminary data.</text>
</comment>
<feature type="transmembrane region" description="Helical" evidence="8">
    <location>
        <begin position="69"/>
        <end position="88"/>
    </location>
</feature>
<evidence type="ECO:0000256" key="1">
    <source>
        <dbReference type="ARBA" id="ARBA00004651"/>
    </source>
</evidence>
<keyword evidence="6 8" id="KW-1133">Transmembrane helix</keyword>
<dbReference type="InterPro" id="IPR035906">
    <property type="entry name" value="MetI-like_sf"/>
</dbReference>
<name>A0ABU9DTN9_9BACL</name>
<evidence type="ECO:0000256" key="4">
    <source>
        <dbReference type="ARBA" id="ARBA00022692"/>
    </source>
</evidence>
<evidence type="ECO:0000256" key="5">
    <source>
        <dbReference type="ARBA" id="ARBA00022970"/>
    </source>
</evidence>
<evidence type="ECO:0000259" key="9">
    <source>
        <dbReference type="PROSITE" id="PS50928"/>
    </source>
</evidence>
<dbReference type="SUPFAM" id="SSF161098">
    <property type="entry name" value="MetI-like"/>
    <property type="match status" value="1"/>
</dbReference>
<dbReference type="Gene3D" id="1.10.3720.10">
    <property type="entry name" value="MetI-like"/>
    <property type="match status" value="1"/>
</dbReference>
<feature type="domain" description="ABC transmembrane type-1" evidence="9">
    <location>
        <begin position="21"/>
        <end position="217"/>
    </location>
</feature>
<feature type="transmembrane region" description="Helical" evidence="8">
    <location>
        <begin position="23"/>
        <end position="48"/>
    </location>
</feature>
<dbReference type="PANTHER" id="PTHR30614">
    <property type="entry name" value="MEMBRANE COMPONENT OF AMINO ACID ABC TRANSPORTER"/>
    <property type="match status" value="1"/>
</dbReference>
<evidence type="ECO:0000256" key="8">
    <source>
        <dbReference type="RuleBase" id="RU363032"/>
    </source>
</evidence>
<dbReference type="RefSeq" id="WP_341419372.1">
    <property type="nucleotide sequence ID" value="NZ_JBBPCC010000027.1"/>
</dbReference>
<dbReference type="CDD" id="cd06261">
    <property type="entry name" value="TM_PBP2"/>
    <property type="match status" value="1"/>
</dbReference>
<sequence length="231" mass="25757">MDNFFDPTLIVEYMPRLLACLDVTLIILVSVTLAGMTLSLFIATFRLFHIPVLEQLAVMLTSYARNTPIVIQMFIIYYGLPILLKTWFGLDINTWDKLVFVIAAYTINSSAFFSEAIRTAVLSIDPGQLEAGYAVGMTRLQTYRRIIIPQAFAIAFPIIGINISALMRDTSIAYSIGVLDVVGQAKAIGGRSFHTLEAYVGAAIIFIVLSVLFDKLFSHIENRLGRKYRTS</sequence>
<proteinExistence type="inferred from homology"/>
<dbReference type="InterPro" id="IPR000515">
    <property type="entry name" value="MetI-like"/>
</dbReference>
<feature type="transmembrane region" description="Helical" evidence="8">
    <location>
        <begin position="146"/>
        <end position="167"/>
    </location>
</feature>
<comment type="similarity">
    <text evidence="8">Belongs to the binding-protein-dependent transport system permease family.</text>
</comment>
<dbReference type="InterPro" id="IPR043429">
    <property type="entry name" value="ArtM/GltK/GlnP/TcyL/YhdX-like"/>
</dbReference>
<keyword evidence="5" id="KW-0029">Amino-acid transport</keyword>
<dbReference type="InterPro" id="IPR010065">
    <property type="entry name" value="AA_ABC_transptr_permease_3TM"/>
</dbReference>
<organism evidence="10 11">
    <name type="scientific">Paenibacillus filicis</name>
    <dbReference type="NCBI Taxonomy" id="669464"/>
    <lineage>
        <taxon>Bacteria</taxon>
        <taxon>Bacillati</taxon>
        <taxon>Bacillota</taxon>
        <taxon>Bacilli</taxon>
        <taxon>Bacillales</taxon>
        <taxon>Paenibacillaceae</taxon>
        <taxon>Paenibacillus</taxon>
    </lineage>
</organism>
<evidence type="ECO:0000256" key="3">
    <source>
        <dbReference type="ARBA" id="ARBA00022475"/>
    </source>
</evidence>
<evidence type="ECO:0000256" key="2">
    <source>
        <dbReference type="ARBA" id="ARBA00022448"/>
    </source>
</evidence>
<keyword evidence="3" id="KW-1003">Cell membrane</keyword>
<gene>
    <name evidence="10" type="ORF">WMW72_30550</name>
</gene>
<evidence type="ECO:0000313" key="11">
    <source>
        <dbReference type="Proteomes" id="UP001469365"/>
    </source>
</evidence>
<keyword evidence="2 8" id="KW-0813">Transport</keyword>
<keyword evidence="4 8" id="KW-0812">Transmembrane</keyword>
<keyword evidence="11" id="KW-1185">Reference proteome</keyword>
<dbReference type="EMBL" id="JBBPCC010000027">
    <property type="protein sequence ID" value="MEK8132248.1"/>
    <property type="molecule type" value="Genomic_DNA"/>
</dbReference>
<evidence type="ECO:0000313" key="10">
    <source>
        <dbReference type="EMBL" id="MEK8132248.1"/>
    </source>
</evidence>
<dbReference type="Proteomes" id="UP001469365">
    <property type="component" value="Unassembled WGS sequence"/>
</dbReference>
<protein>
    <submittedName>
        <fullName evidence="10">Amino acid ABC transporter permease</fullName>
    </submittedName>
</protein>
<comment type="subcellular location">
    <subcellularLocation>
        <location evidence="1 8">Cell membrane</location>
        <topology evidence="1 8">Multi-pass membrane protein</topology>
    </subcellularLocation>
</comment>
<dbReference type="NCBIfam" id="TIGR01726">
    <property type="entry name" value="HEQRo_perm_3TM"/>
    <property type="match status" value="1"/>
</dbReference>
<evidence type="ECO:0000256" key="6">
    <source>
        <dbReference type="ARBA" id="ARBA00022989"/>
    </source>
</evidence>
<feature type="transmembrane region" description="Helical" evidence="8">
    <location>
        <begin position="198"/>
        <end position="217"/>
    </location>
</feature>
<dbReference type="Pfam" id="PF00528">
    <property type="entry name" value="BPD_transp_1"/>
    <property type="match status" value="1"/>
</dbReference>
<dbReference type="PROSITE" id="PS50928">
    <property type="entry name" value="ABC_TM1"/>
    <property type="match status" value="1"/>
</dbReference>